<proteinExistence type="predicted"/>
<feature type="region of interest" description="Disordered" evidence="1">
    <location>
        <begin position="1"/>
        <end position="40"/>
    </location>
</feature>
<accession>A0A5C5FUB9</accession>
<reference evidence="3 4" key="1">
    <citation type="submission" date="2019-03" db="EMBL/GenBank/DDBJ databases">
        <title>Rhodosporidium diobovatum UCD-FST 08-225 genome sequencing, assembly, and annotation.</title>
        <authorList>
            <person name="Fakankun I.U."/>
            <person name="Fristensky B."/>
            <person name="Levin D.B."/>
        </authorList>
    </citation>
    <scope>NUCLEOTIDE SEQUENCE [LARGE SCALE GENOMIC DNA]</scope>
    <source>
        <strain evidence="3 4">UCD-FST 08-225</strain>
    </source>
</reference>
<dbReference type="Pfam" id="PF20400">
    <property type="entry name" value="BAR_4"/>
    <property type="match status" value="1"/>
</dbReference>
<evidence type="ECO:0000256" key="1">
    <source>
        <dbReference type="SAM" id="MobiDB-lite"/>
    </source>
</evidence>
<dbReference type="Gene3D" id="1.20.1270.60">
    <property type="entry name" value="Arfaptin homology (AH) domain/BAR domain"/>
    <property type="match status" value="1"/>
</dbReference>
<evidence type="ECO:0000313" key="3">
    <source>
        <dbReference type="EMBL" id="TNY20497.1"/>
    </source>
</evidence>
<dbReference type="PANTHER" id="PTHR31941">
    <property type="entry name" value="CYTOSKELETAL SIGNALING PROTEIN SLM1"/>
    <property type="match status" value="1"/>
</dbReference>
<protein>
    <recommendedName>
        <fullName evidence="2">SLM1/RGC1-like BAR-like domain-containing protein</fullName>
    </recommendedName>
</protein>
<feature type="compositionally biased region" description="Pro residues" evidence="1">
    <location>
        <begin position="25"/>
        <end position="37"/>
    </location>
</feature>
<dbReference type="OrthoDB" id="2538160at2759"/>
<dbReference type="AlphaFoldDB" id="A0A5C5FUB9"/>
<comment type="caution">
    <text evidence="3">The sequence shown here is derived from an EMBL/GenBank/DDBJ whole genome shotgun (WGS) entry which is preliminary data.</text>
</comment>
<dbReference type="EMBL" id="SOZI01000065">
    <property type="protein sequence ID" value="TNY20497.1"/>
    <property type="molecule type" value="Genomic_DNA"/>
</dbReference>
<feature type="compositionally biased region" description="Basic residues" evidence="1">
    <location>
        <begin position="1"/>
        <end position="14"/>
    </location>
</feature>
<keyword evidence="4" id="KW-1185">Reference proteome</keyword>
<dbReference type="InterPro" id="IPR046868">
    <property type="entry name" value="BAR_4"/>
</dbReference>
<feature type="domain" description="SLM1/RGC1-like BAR-like" evidence="2">
    <location>
        <begin position="109"/>
        <end position="287"/>
    </location>
</feature>
<organism evidence="3 4">
    <name type="scientific">Rhodotorula diobovata</name>
    <dbReference type="NCBI Taxonomy" id="5288"/>
    <lineage>
        <taxon>Eukaryota</taxon>
        <taxon>Fungi</taxon>
        <taxon>Dikarya</taxon>
        <taxon>Basidiomycota</taxon>
        <taxon>Pucciniomycotina</taxon>
        <taxon>Microbotryomycetes</taxon>
        <taxon>Sporidiobolales</taxon>
        <taxon>Sporidiobolaceae</taxon>
        <taxon>Rhodotorula</taxon>
    </lineage>
</organism>
<dbReference type="PANTHER" id="PTHR31941:SF1">
    <property type="entry name" value="CYTOSKELETAL SIGNALING PROTEIN SLM1"/>
    <property type="match status" value="1"/>
</dbReference>
<evidence type="ECO:0000259" key="2">
    <source>
        <dbReference type="Pfam" id="PF20400"/>
    </source>
</evidence>
<evidence type="ECO:0000313" key="4">
    <source>
        <dbReference type="Proteomes" id="UP000311382"/>
    </source>
</evidence>
<sequence>MLARVASKKAHKPPPRPTFSSSTPRSPPSDPLPPDAPRPSDVLVARLNELKRLCKSFAAHYAALAAAEEAKGRALRALAEGETMRVPWLEQSLFLPPGDTGNEDETQTGWAKVQEEVKAATARNAEAHLELAKTTTSSIVEPLQRLVVGLKAFIADLDKQLATLALNVVKERDTSLHTLRHLTSSVASFSAAPLAVSALEDPALVRSTAEHQLRGQVARENELLRAALARQERAKEFELGVCEKLGSCWRVWEEARVKCAVAVQNNASAVDELVEGLLNDAEWTHLLSLNYLVPSTTPERDPESVSYPERDHPSTKPVKAGVLERRRLQTWKEGTLSARTFSP</sequence>
<gene>
    <name evidence="3" type="ORF">DMC30DRAFT_249590</name>
</gene>
<dbReference type="Proteomes" id="UP000311382">
    <property type="component" value="Unassembled WGS sequence"/>
</dbReference>
<feature type="region of interest" description="Disordered" evidence="1">
    <location>
        <begin position="296"/>
        <end position="319"/>
    </location>
</feature>
<dbReference type="InterPro" id="IPR027267">
    <property type="entry name" value="AH/BAR_dom_sf"/>
</dbReference>
<feature type="compositionally biased region" description="Basic and acidic residues" evidence="1">
    <location>
        <begin position="298"/>
        <end position="314"/>
    </location>
</feature>
<name>A0A5C5FUB9_9BASI</name>